<feature type="compositionally biased region" description="Acidic residues" evidence="1">
    <location>
        <begin position="326"/>
        <end position="335"/>
    </location>
</feature>
<dbReference type="OrthoDB" id="3991227at2759"/>
<keyword evidence="3" id="KW-1185">Reference proteome</keyword>
<organism evidence="2 3">
    <name type="scientific">Eeniella nana</name>
    <name type="common">Yeast</name>
    <name type="synonym">Brettanomyces nanus</name>
    <dbReference type="NCBI Taxonomy" id="13502"/>
    <lineage>
        <taxon>Eukaryota</taxon>
        <taxon>Fungi</taxon>
        <taxon>Dikarya</taxon>
        <taxon>Ascomycota</taxon>
        <taxon>Saccharomycotina</taxon>
        <taxon>Pichiomycetes</taxon>
        <taxon>Pichiales</taxon>
        <taxon>Pichiaceae</taxon>
        <taxon>Brettanomyces</taxon>
    </lineage>
</organism>
<dbReference type="Proteomes" id="UP000662931">
    <property type="component" value="Chromosome 3"/>
</dbReference>
<feature type="compositionally biased region" description="Basic and acidic residues" evidence="1">
    <location>
        <begin position="345"/>
        <end position="386"/>
    </location>
</feature>
<evidence type="ECO:0000256" key="1">
    <source>
        <dbReference type="SAM" id="MobiDB-lite"/>
    </source>
</evidence>
<dbReference type="EMBL" id="CP064814">
    <property type="protein sequence ID" value="QPG75342.1"/>
    <property type="molecule type" value="Genomic_DNA"/>
</dbReference>
<evidence type="ECO:0000313" key="2">
    <source>
        <dbReference type="EMBL" id="QPG75342.1"/>
    </source>
</evidence>
<accession>A0A875S5N5</accession>
<proteinExistence type="predicted"/>
<protein>
    <submittedName>
        <fullName evidence="2">Uncharacterized protein</fullName>
    </submittedName>
</protein>
<feature type="region of interest" description="Disordered" evidence="1">
    <location>
        <begin position="314"/>
        <end position="386"/>
    </location>
</feature>
<feature type="region of interest" description="Disordered" evidence="1">
    <location>
        <begin position="49"/>
        <end position="71"/>
    </location>
</feature>
<dbReference type="KEGG" id="bnn:FOA43_002695"/>
<feature type="compositionally biased region" description="Polar residues" evidence="1">
    <location>
        <begin position="52"/>
        <end position="70"/>
    </location>
</feature>
<gene>
    <name evidence="2" type="ORF">FOA43_002695</name>
</gene>
<evidence type="ECO:0000313" key="3">
    <source>
        <dbReference type="Proteomes" id="UP000662931"/>
    </source>
</evidence>
<dbReference type="GeneID" id="62196096"/>
<reference evidence="2" key="1">
    <citation type="submission" date="2020-10" db="EMBL/GenBank/DDBJ databases">
        <authorList>
            <person name="Roach M.J.R."/>
        </authorList>
    </citation>
    <scope>NUCLEOTIDE SEQUENCE</scope>
    <source>
        <strain evidence="2">CBS 1945</strain>
    </source>
</reference>
<dbReference type="AlphaFoldDB" id="A0A875S5N5"/>
<sequence>MSFIPRLRRPLSNDTSSKLKDKVRFTGTLSDEEKRRRKADAYDYLRSRSMNESDSEDTITNRLRSSNSPRHQLRSILKPSSTRRTYELMGESPIRHISHPDRLGSERVLESVRREASKRSPLTRRIDSNYRIKKVEHHGLLNSLSNVGSKLLSSVLFNEKGEDEKLHNTSTRLTRWNREELGKMKENEDLERSIREKKIALDRLNRDLESRSLERLGPNSLEQKVEGIEKKKQDLRQDDGDERVMGELASIREDLLNMRKREESSRLKFESKMEELEMEAEINEKHYKRMVKELEEKRREVDKQKDELIKELRKMKKRRREKYEGESEESDSDDDRETKRRRVRVGTDLREKLERMTRKMKSMEREVSRNEQMAKRTEEMVKTNES</sequence>
<dbReference type="RefSeq" id="XP_038778907.1">
    <property type="nucleotide sequence ID" value="XM_038922979.1"/>
</dbReference>
<name>A0A875S5N5_EENNA</name>